<accession>A0AAD9NSD3</accession>
<dbReference type="Proteomes" id="UP001209878">
    <property type="component" value="Unassembled WGS sequence"/>
</dbReference>
<feature type="region of interest" description="Disordered" evidence="8">
    <location>
        <begin position="55"/>
        <end position="74"/>
    </location>
</feature>
<evidence type="ECO:0000256" key="4">
    <source>
        <dbReference type="ARBA" id="ARBA00022728"/>
    </source>
</evidence>
<dbReference type="PANTHER" id="PTHR16196">
    <property type="entry name" value="CELL CYCLE CONTROL PROTEIN CWF25"/>
    <property type="match status" value="1"/>
</dbReference>
<dbReference type="AlphaFoldDB" id="A0AAD9NSD3"/>
<keyword evidence="7" id="KW-0539">Nucleus</keyword>
<dbReference type="GO" id="GO:0000398">
    <property type="term" value="P:mRNA splicing, via spliceosome"/>
    <property type="evidence" value="ECO:0007669"/>
    <property type="project" value="TreeGrafter"/>
</dbReference>
<feature type="region of interest" description="Disordered" evidence="8">
    <location>
        <begin position="109"/>
        <end position="309"/>
    </location>
</feature>
<dbReference type="GO" id="GO:0005684">
    <property type="term" value="C:U2-type spliceosomal complex"/>
    <property type="evidence" value="ECO:0007669"/>
    <property type="project" value="TreeGrafter"/>
</dbReference>
<evidence type="ECO:0000256" key="5">
    <source>
        <dbReference type="ARBA" id="ARBA00023054"/>
    </source>
</evidence>
<evidence type="ECO:0000256" key="3">
    <source>
        <dbReference type="ARBA" id="ARBA00022664"/>
    </source>
</evidence>
<keyword evidence="4" id="KW-0747">Spliceosome</keyword>
<evidence type="ECO:0008006" key="11">
    <source>
        <dbReference type="Google" id="ProtNLM"/>
    </source>
</evidence>
<name>A0AAD9NSD3_RIDPI</name>
<comment type="subcellular location">
    <subcellularLocation>
        <location evidence="1">Nucleus</location>
    </subcellularLocation>
</comment>
<keyword evidence="6" id="KW-0508">mRNA splicing</keyword>
<keyword evidence="10" id="KW-1185">Reference proteome</keyword>
<keyword evidence="3" id="KW-0507">mRNA processing</keyword>
<evidence type="ECO:0000256" key="7">
    <source>
        <dbReference type="ARBA" id="ARBA00023242"/>
    </source>
</evidence>
<evidence type="ECO:0000313" key="9">
    <source>
        <dbReference type="EMBL" id="KAK2178958.1"/>
    </source>
</evidence>
<dbReference type="EMBL" id="JAODUO010000521">
    <property type="protein sequence ID" value="KAK2178958.1"/>
    <property type="molecule type" value="Genomic_DNA"/>
</dbReference>
<organism evidence="9 10">
    <name type="scientific">Ridgeia piscesae</name>
    <name type="common">Tubeworm</name>
    <dbReference type="NCBI Taxonomy" id="27915"/>
    <lineage>
        <taxon>Eukaryota</taxon>
        <taxon>Metazoa</taxon>
        <taxon>Spiralia</taxon>
        <taxon>Lophotrochozoa</taxon>
        <taxon>Annelida</taxon>
        <taxon>Polychaeta</taxon>
        <taxon>Sedentaria</taxon>
        <taxon>Canalipalpata</taxon>
        <taxon>Sabellida</taxon>
        <taxon>Siboglinidae</taxon>
        <taxon>Ridgeia</taxon>
    </lineage>
</organism>
<evidence type="ECO:0000256" key="2">
    <source>
        <dbReference type="ARBA" id="ARBA00006695"/>
    </source>
</evidence>
<comment type="caution">
    <text evidence="9">The sequence shown here is derived from an EMBL/GenBank/DDBJ whole genome shotgun (WGS) entry which is preliminary data.</text>
</comment>
<dbReference type="PANTHER" id="PTHR16196:SF0">
    <property type="entry name" value="PRE-MRNA-SPLICING FACTOR CWC25 HOMOLOG"/>
    <property type="match status" value="1"/>
</dbReference>
<proteinExistence type="inferred from homology"/>
<dbReference type="InterPro" id="IPR022209">
    <property type="entry name" value="CWC25"/>
</dbReference>
<keyword evidence="5" id="KW-0175">Coiled coil</keyword>
<dbReference type="Pfam" id="PF12542">
    <property type="entry name" value="CWC25"/>
    <property type="match status" value="1"/>
</dbReference>
<reference evidence="9" key="1">
    <citation type="journal article" date="2023" name="Mol. Biol. Evol.">
        <title>Third-Generation Sequencing Reveals the Adaptive Role of the Epigenome in Three Deep-Sea Polychaetes.</title>
        <authorList>
            <person name="Perez M."/>
            <person name="Aroh O."/>
            <person name="Sun Y."/>
            <person name="Lan Y."/>
            <person name="Juniper S.K."/>
            <person name="Young C.R."/>
            <person name="Angers B."/>
            <person name="Qian P.Y."/>
        </authorList>
    </citation>
    <scope>NUCLEOTIDE SEQUENCE</scope>
    <source>
        <strain evidence="9">R07B-5</strain>
    </source>
</reference>
<evidence type="ECO:0000256" key="8">
    <source>
        <dbReference type="SAM" id="MobiDB-lite"/>
    </source>
</evidence>
<feature type="compositionally biased region" description="Basic and acidic residues" evidence="8">
    <location>
        <begin position="261"/>
        <end position="309"/>
    </location>
</feature>
<evidence type="ECO:0000256" key="6">
    <source>
        <dbReference type="ARBA" id="ARBA00023187"/>
    </source>
</evidence>
<evidence type="ECO:0000313" key="10">
    <source>
        <dbReference type="Proteomes" id="UP001209878"/>
    </source>
</evidence>
<feature type="compositionally biased region" description="Basic and acidic residues" evidence="8">
    <location>
        <begin position="211"/>
        <end position="235"/>
    </location>
</feature>
<comment type="similarity">
    <text evidence="2">Belongs to the CWC25 family.</text>
</comment>
<protein>
    <recommendedName>
        <fullName evidence="11">Pre-mRNA splicing factor</fullName>
    </recommendedName>
</protein>
<gene>
    <name evidence="9" type="ORF">NP493_521g00011</name>
</gene>
<dbReference type="InterPro" id="IPR051376">
    <property type="entry name" value="CWC25_splicing_factor"/>
</dbReference>
<sequence>MDKLLKKMDSLDPEERKRLRTLLEEKSDKKTEVQWMYKCDKPGSEEYLLGRRIDKHIEEPKESEETDKDAPGALFEEVIARRTDLDMHTKMREDPLYAIRRQEEEARKKLLQNPIKMKHLQKLIEEKEQHRASKKRKEKKKKHKKHKKHKHRSSSSSSDSDDSLVRQYLEVVKKKQEMGAGVGGSSRSEDEQEEVRKRQYGLIVAATQEAVPKKQRQESLPSRRRETESESTREERRKRHGREASRTSSPHNKSRSYQRSRSRERQGSRHRHSEPNREQRKSRKLDSEAMDRKRQAMLDNAKWRDEQRRENIKKYKEDADKEKTVSTKHKHGAEFLNPLLMEHAAQSSIADRIKRNIYSIQRTPADLDKNFTKH</sequence>
<evidence type="ECO:0000256" key="1">
    <source>
        <dbReference type="ARBA" id="ARBA00004123"/>
    </source>
</evidence>
<feature type="compositionally biased region" description="Basic and acidic residues" evidence="8">
    <location>
        <begin position="122"/>
        <end position="131"/>
    </location>
</feature>
<feature type="compositionally biased region" description="Basic residues" evidence="8">
    <location>
        <begin position="132"/>
        <end position="153"/>
    </location>
</feature>